<evidence type="ECO:0000256" key="1">
    <source>
        <dbReference type="SAM" id="MobiDB-lite"/>
    </source>
</evidence>
<feature type="transmembrane region" description="Helical" evidence="2">
    <location>
        <begin position="7"/>
        <end position="29"/>
    </location>
</feature>
<reference evidence="3" key="2">
    <citation type="submission" date="2021-09" db="EMBL/GenBank/DDBJ databases">
        <authorList>
            <person name="Gilroy R."/>
        </authorList>
    </citation>
    <scope>NUCLEOTIDE SEQUENCE</scope>
    <source>
        <strain evidence="3">CHK124-7917</strain>
    </source>
</reference>
<keyword evidence="2" id="KW-0472">Membrane</keyword>
<evidence type="ECO:0000313" key="3">
    <source>
        <dbReference type="EMBL" id="HJF44765.1"/>
    </source>
</evidence>
<dbReference type="EMBL" id="DYWQ01000051">
    <property type="protein sequence ID" value="HJF44765.1"/>
    <property type="molecule type" value="Genomic_DNA"/>
</dbReference>
<proteinExistence type="predicted"/>
<feature type="transmembrane region" description="Helical" evidence="2">
    <location>
        <begin position="44"/>
        <end position="64"/>
    </location>
</feature>
<name>A0A921GEI0_9ACTN</name>
<evidence type="ECO:0000313" key="4">
    <source>
        <dbReference type="Proteomes" id="UP000697330"/>
    </source>
</evidence>
<organism evidence="3 4">
    <name type="scientific">Thermophilibacter provencensis</name>
    <dbReference type="NCBI Taxonomy" id="1852386"/>
    <lineage>
        <taxon>Bacteria</taxon>
        <taxon>Bacillati</taxon>
        <taxon>Actinomycetota</taxon>
        <taxon>Coriobacteriia</taxon>
        <taxon>Coriobacteriales</taxon>
        <taxon>Atopobiaceae</taxon>
        <taxon>Thermophilibacter</taxon>
    </lineage>
</organism>
<accession>A0A921GEI0</accession>
<protein>
    <submittedName>
        <fullName evidence="3">Alkaline shock response membrane anchor protein AmaP</fullName>
    </submittedName>
</protein>
<dbReference type="AlphaFoldDB" id="A0A921GEI0"/>
<reference evidence="3" key="1">
    <citation type="journal article" date="2021" name="PeerJ">
        <title>Extensive microbial diversity within the chicken gut microbiome revealed by metagenomics and culture.</title>
        <authorList>
            <person name="Gilroy R."/>
            <person name="Ravi A."/>
            <person name="Getino M."/>
            <person name="Pursley I."/>
            <person name="Horton D.L."/>
            <person name="Alikhan N.F."/>
            <person name="Baker D."/>
            <person name="Gharbi K."/>
            <person name="Hall N."/>
            <person name="Watson M."/>
            <person name="Adriaenssens E.M."/>
            <person name="Foster-Nyarko E."/>
            <person name="Jarju S."/>
            <person name="Secka A."/>
            <person name="Antonio M."/>
            <person name="Oren A."/>
            <person name="Chaudhuri R.R."/>
            <person name="La Ragione R."/>
            <person name="Hildebrand F."/>
            <person name="Pallen M.J."/>
        </authorList>
    </citation>
    <scope>NUCLEOTIDE SEQUENCE</scope>
    <source>
        <strain evidence="3">CHK124-7917</strain>
    </source>
</reference>
<dbReference type="NCBIfam" id="NF033218">
    <property type="entry name" value="anchor_AmaP"/>
    <property type="match status" value="1"/>
</dbReference>
<gene>
    <name evidence="3" type="primary">amaP</name>
    <name evidence="3" type="ORF">K8U72_03145</name>
</gene>
<feature type="region of interest" description="Disordered" evidence="1">
    <location>
        <begin position="178"/>
        <end position="212"/>
    </location>
</feature>
<evidence type="ECO:0000256" key="2">
    <source>
        <dbReference type="SAM" id="Phobius"/>
    </source>
</evidence>
<comment type="caution">
    <text evidence="3">The sequence shown here is derived from an EMBL/GenBank/DDBJ whole genome shotgun (WGS) entry which is preliminary data.</text>
</comment>
<keyword evidence="2" id="KW-1133">Transmembrane helix</keyword>
<sequence>MNGFKRLCMVLFTLANLFVLAALALTWYGPWTSEASALLNLEPYSIAILACLAVSAFGLVVLLVRALVVRKVRTIEVASVDGGVISVTRDAIAAQASHIVEADGTCSAARVIVDARARGHVRVHVRVLPHESVDVVAKGAELHEDLLHGLAKVCGDKVEDVSLEFVEPESVTVSLAEVDEPAADGGLAPAEPDSTSEITVSMGAARESEREA</sequence>
<keyword evidence="2" id="KW-0812">Transmembrane</keyword>
<dbReference type="RefSeq" id="WP_274958737.1">
    <property type="nucleotide sequence ID" value="NZ_DYWQ01000051.1"/>
</dbReference>
<dbReference type="Proteomes" id="UP000697330">
    <property type="component" value="Unassembled WGS sequence"/>
</dbReference>